<dbReference type="EMBL" id="BJNH01000039">
    <property type="protein sequence ID" value="GEC26514.1"/>
    <property type="molecule type" value="Genomic_DNA"/>
</dbReference>
<proteinExistence type="predicted"/>
<name>A0ABQ0S1L3_9PSEU</name>
<dbReference type="Proteomes" id="UP000320693">
    <property type="component" value="Unassembled WGS sequence"/>
</dbReference>
<evidence type="ECO:0000313" key="3">
    <source>
        <dbReference type="Proteomes" id="UP000320693"/>
    </source>
</evidence>
<keyword evidence="3" id="KW-1185">Reference proteome</keyword>
<reference evidence="2 3" key="1">
    <citation type="submission" date="2019-06" db="EMBL/GenBank/DDBJ databases">
        <title>Whole genome shotgun sequence of Pseudonocardia saturnea NBRC 14499.</title>
        <authorList>
            <person name="Hosoyama A."/>
            <person name="Uohara A."/>
            <person name="Ohji S."/>
            <person name="Ichikawa N."/>
        </authorList>
    </citation>
    <scope>NUCLEOTIDE SEQUENCE [LARGE SCALE GENOMIC DNA]</scope>
    <source>
        <strain evidence="2 3">NBRC 14499</strain>
    </source>
</reference>
<sequence length="77" mass="8569">MRTRGRTVPRTCHLALTGDVSRAARRTRIPTCFAPLRQAGRRHAHEASGPGGANRPRHRVTDPAQRTDLSWAARLFS</sequence>
<organism evidence="2 3">
    <name type="scientific">Pseudonocardia saturnea</name>
    <dbReference type="NCBI Taxonomy" id="33909"/>
    <lineage>
        <taxon>Bacteria</taxon>
        <taxon>Bacillati</taxon>
        <taxon>Actinomycetota</taxon>
        <taxon>Actinomycetes</taxon>
        <taxon>Pseudonocardiales</taxon>
        <taxon>Pseudonocardiaceae</taxon>
        <taxon>Pseudonocardia</taxon>
    </lineage>
</organism>
<gene>
    <name evidence="2" type="ORF">PSA01_35430</name>
</gene>
<evidence type="ECO:0000313" key="2">
    <source>
        <dbReference type="EMBL" id="GEC26514.1"/>
    </source>
</evidence>
<evidence type="ECO:0000256" key="1">
    <source>
        <dbReference type="SAM" id="MobiDB-lite"/>
    </source>
</evidence>
<comment type="caution">
    <text evidence="2">The sequence shown here is derived from an EMBL/GenBank/DDBJ whole genome shotgun (WGS) entry which is preliminary data.</text>
</comment>
<feature type="region of interest" description="Disordered" evidence="1">
    <location>
        <begin position="35"/>
        <end position="66"/>
    </location>
</feature>
<protein>
    <submittedName>
        <fullName evidence="2">Uncharacterized protein</fullName>
    </submittedName>
</protein>
<accession>A0ABQ0S1L3</accession>